<organism evidence="4 5">
    <name type="scientific">Natranaerovirga hydrolytica</name>
    <dbReference type="NCBI Taxonomy" id="680378"/>
    <lineage>
        <taxon>Bacteria</taxon>
        <taxon>Bacillati</taxon>
        <taxon>Bacillota</taxon>
        <taxon>Clostridia</taxon>
        <taxon>Lachnospirales</taxon>
        <taxon>Natranaerovirgaceae</taxon>
        <taxon>Natranaerovirga</taxon>
    </lineage>
</organism>
<sequence length="162" mass="19083">MAQLIKQKHKYFIFFLTGLILGLLIGVSGLTAIISYRIDLYYQRIITLETEIDDKTTRLAKLEERLDEAEEEPKYILKDIHIHLNSEEDDIDTMTLTKHIKEKYTNFIGRDILSIDLEIISEIIDQRIFRLDNKSYQLETDKVFMSDILTIWVNVSLLNDNE</sequence>
<evidence type="ECO:0000259" key="3">
    <source>
        <dbReference type="Pfam" id="PF26347"/>
    </source>
</evidence>
<accession>A0A4R1N6N3</accession>
<keyword evidence="2" id="KW-0812">Transmembrane</keyword>
<dbReference type="OrthoDB" id="1908598at2"/>
<dbReference type="RefSeq" id="WP_132281740.1">
    <property type="nucleotide sequence ID" value="NZ_SMGQ01000011.1"/>
</dbReference>
<dbReference type="AlphaFoldDB" id="A0A4R1N6N3"/>
<dbReference type="Pfam" id="PF26347">
    <property type="entry name" value="YtrI_sporulation"/>
    <property type="match status" value="1"/>
</dbReference>
<feature type="transmembrane region" description="Helical" evidence="2">
    <location>
        <begin position="12"/>
        <end position="36"/>
    </location>
</feature>
<feature type="domain" description="Sporulation membrane protein YtrI C-terminal" evidence="3">
    <location>
        <begin position="78"/>
        <end position="155"/>
    </location>
</feature>
<dbReference type="Proteomes" id="UP000294545">
    <property type="component" value="Unassembled WGS sequence"/>
</dbReference>
<protein>
    <recommendedName>
        <fullName evidence="3">Sporulation membrane protein YtrI C-terminal domain-containing protein</fullName>
    </recommendedName>
</protein>
<evidence type="ECO:0000256" key="1">
    <source>
        <dbReference type="SAM" id="Coils"/>
    </source>
</evidence>
<dbReference type="InterPro" id="IPR058620">
    <property type="entry name" value="YtrI_C"/>
</dbReference>
<keyword evidence="5" id="KW-1185">Reference proteome</keyword>
<reference evidence="4 5" key="1">
    <citation type="submission" date="2019-03" db="EMBL/GenBank/DDBJ databases">
        <title>Genomic Encyclopedia of Type Strains, Phase IV (KMG-IV): sequencing the most valuable type-strain genomes for metagenomic binning, comparative biology and taxonomic classification.</title>
        <authorList>
            <person name="Goeker M."/>
        </authorList>
    </citation>
    <scope>NUCLEOTIDE SEQUENCE [LARGE SCALE GENOMIC DNA]</scope>
    <source>
        <strain evidence="4 5">DSM 24176</strain>
    </source>
</reference>
<evidence type="ECO:0000313" key="4">
    <source>
        <dbReference type="EMBL" id="TCK98689.1"/>
    </source>
</evidence>
<comment type="caution">
    <text evidence="4">The sequence shown here is derived from an EMBL/GenBank/DDBJ whole genome shotgun (WGS) entry which is preliminary data.</text>
</comment>
<proteinExistence type="predicted"/>
<keyword evidence="2" id="KW-0472">Membrane</keyword>
<evidence type="ECO:0000313" key="5">
    <source>
        <dbReference type="Proteomes" id="UP000294545"/>
    </source>
</evidence>
<name>A0A4R1N6N3_9FIRM</name>
<gene>
    <name evidence="4" type="ORF">EDC19_1122</name>
</gene>
<keyword evidence="2" id="KW-1133">Transmembrane helix</keyword>
<evidence type="ECO:0000256" key="2">
    <source>
        <dbReference type="SAM" id="Phobius"/>
    </source>
</evidence>
<dbReference type="EMBL" id="SMGQ01000011">
    <property type="protein sequence ID" value="TCK98689.1"/>
    <property type="molecule type" value="Genomic_DNA"/>
</dbReference>
<feature type="coiled-coil region" evidence="1">
    <location>
        <begin position="45"/>
        <end position="72"/>
    </location>
</feature>
<keyword evidence="1" id="KW-0175">Coiled coil</keyword>